<keyword evidence="7" id="KW-1185">Reference proteome</keyword>
<dbReference type="GO" id="GO:0030892">
    <property type="term" value="C:mitotic cohesin complex"/>
    <property type="evidence" value="ECO:0007669"/>
    <property type="project" value="TreeGrafter"/>
</dbReference>
<comment type="caution">
    <text evidence="6">The sequence shown here is derived from an EMBL/GenBank/DDBJ whole genome shotgun (WGS) entry which is preliminary data.</text>
</comment>
<evidence type="ECO:0000259" key="4">
    <source>
        <dbReference type="Pfam" id="PF04824"/>
    </source>
</evidence>
<dbReference type="InterPro" id="IPR006910">
    <property type="entry name" value="Rad21_Rec8_N"/>
</dbReference>
<feature type="domain" description="Rad21/Rec8-like protein N-terminal" evidence="5">
    <location>
        <begin position="1"/>
        <end position="111"/>
    </location>
</feature>
<dbReference type="InterPro" id="IPR039781">
    <property type="entry name" value="Rad21/Rec8-like"/>
</dbReference>
<feature type="compositionally biased region" description="Low complexity" evidence="3">
    <location>
        <begin position="147"/>
        <end position="163"/>
    </location>
</feature>
<evidence type="ECO:0000313" key="6">
    <source>
        <dbReference type="EMBL" id="KAF4304483.1"/>
    </source>
</evidence>
<dbReference type="EMBL" id="WWBZ02000051">
    <property type="protein sequence ID" value="KAF4304483.1"/>
    <property type="molecule type" value="Genomic_DNA"/>
</dbReference>
<feature type="region of interest" description="Disordered" evidence="3">
    <location>
        <begin position="236"/>
        <end position="334"/>
    </location>
</feature>
<evidence type="ECO:0000259" key="5">
    <source>
        <dbReference type="Pfam" id="PF04825"/>
    </source>
</evidence>
<evidence type="ECO:0000313" key="7">
    <source>
        <dbReference type="Proteomes" id="UP000572817"/>
    </source>
</evidence>
<feature type="compositionally biased region" description="Acidic residues" evidence="3">
    <location>
        <begin position="277"/>
        <end position="297"/>
    </location>
</feature>
<feature type="compositionally biased region" description="Gly residues" evidence="3">
    <location>
        <begin position="185"/>
        <end position="194"/>
    </location>
</feature>
<feature type="region of interest" description="Disordered" evidence="3">
    <location>
        <begin position="556"/>
        <end position="586"/>
    </location>
</feature>
<dbReference type="AlphaFoldDB" id="A0A8H4N295"/>
<evidence type="ECO:0000256" key="3">
    <source>
        <dbReference type="SAM" id="MobiDB-lite"/>
    </source>
</evidence>
<gene>
    <name evidence="6" type="ORF">GTA08_BOTSDO07741</name>
</gene>
<dbReference type="GO" id="GO:0005634">
    <property type="term" value="C:nucleus"/>
    <property type="evidence" value="ECO:0007669"/>
    <property type="project" value="UniProtKB-SubCell"/>
</dbReference>
<sequence length="714" mass="77245">MFYSHEVLTNRKYGVATVWLVATLGSKSSTTKVTRKAILNVNVPKACETIMGPEVPLALRLQSSLLYGVSKVYSQQCGYVLTDAQSMQNQIRTALVQITKDTALDPEAGRAKPDQLVLEDDPTFLPDFALAPLDLDELNLRLPPLTRSTSLSSRSRSNSPRRSITLEGQEGGPVFGLQIPSSDSGGFGGTGGFAVPGDEGPGTKVPGGDIYNFEDEGFEPGVDFGFDAEGNFIDHAPADNLQRTPSTVARPHLPSSSAASARARQEHEEAQQHGVDYGDEMDIDMPLGDDDEVDLLPDAEPFPSAQNQQGSAYEQSHPEEEVVTSSESVQAPVRRRTTKSILQLDERIELRNADLANWMNGYLDNMRAAMKQKHTKHITTQAKKNAEHWVLGMGIGGIGSIVGNTGLTGPLDMFRGDALLLSLGIDRNAGKKKKREAPEASEEDKTDEDGRRVRQRSDEHELGRGDPDMEDGGPVNVEDEEDVEFPREEELEKEGRDLSQMFPWNVTASVRDSSLAPSARRALGFGGSGISSAGGLSSFAGPAGSLGRRSRIVNESPLHGRGQHRNLEPLPSSDAGDLGDDTLGGMGGDVGIEDEEAFQLYGPAAAVDTQTTTESQFTRMAFAREMENFGMFVFDSLKRKEEAAAAQENESEGINEIMFEDALPPESTTRVVAAQGFMHLLALASLGRVAARQDEPFEEIGMSLPHAAEAEFVQ</sequence>
<comment type="subcellular location">
    <subcellularLocation>
        <location evidence="1">Nucleus</location>
    </subcellularLocation>
</comment>
<dbReference type="Proteomes" id="UP000572817">
    <property type="component" value="Unassembled WGS sequence"/>
</dbReference>
<feature type="compositionally biased region" description="Polar residues" evidence="3">
    <location>
        <begin position="304"/>
        <end position="314"/>
    </location>
</feature>
<dbReference type="Pfam" id="PF04825">
    <property type="entry name" value="Rad21_Rec8_N"/>
    <property type="match status" value="1"/>
</dbReference>
<dbReference type="InterPro" id="IPR006909">
    <property type="entry name" value="Rad21/Rec8_C_eu"/>
</dbReference>
<feature type="domain" description="Rad21/Rec8-like protein C-terminal eukaryotic" evidence="4">
    <location>
        <begin position="663"/>
        <end position="701"/>
    </location>
</feature>
<dbReference type="Pfam" id="PF04824">
    <property type="entry name" value="Rad21_Rec8"/>
    <property type="match status" value="1"/>
</dbReference>
<keyword evidence="2" id="KW-0539">Nucleus</keyword>
<dbReference type="GO" id="GO:0003682">
    <property type="term" value="F:chromatin binding"/>
    <property type="evidence" value="ECO:0007669"/>
    <property type="project" value="TreeGrafter"/>
</dbReference>
<organism evidence="6 7">
    <name type="scientific">Botryosphaeria dothidea</name>
    <dbReference type="NCBI Taxonomy" id="55169"/>
    <lineage>
        <taxon>Eukaryota</taxon>
        <taxon>Fungi</taxon>
        <taxon>Dikarya</taxon>
        <taxon>Ascomycota</taxon>
        <taxon>Pezizomycotina</taxon>
        <taxon>Dothideomycetes</taxon>
        <taxon>Dothideomycetes incertae sedis</taxon>
        <taxon>Botryosphaeriales</taxon>
        <taxon>Botryosphaeriaceae</taxon>
        <taxon>Botryosphaeria</taxon>
    </lineage>
</organism>
<protein>
    <submittedName>
        <fullName evidence="6">Meiotic recombination protein rec8</fullName>
    </submittedName>
</protein>
<feature type="compositionally biased region" description="Basic and acidic residues" evidence="3">
    <location>
        <begin position="484"/>
        <end position="495"/>
    </location>
</feature>
<evidence type="ECO:0000256" key="2">
    <source>
        <dbReference type="ARBA" id="ARBA00023242"/>
    </source>
</evidence>
<feature type="region of interest" description="Disordered" evidence="3">
    <location>
        <begin position="429"/>
        <end position="495"/>
    </location>
</feature>
<evidence type="ECO:0000256" key="1">
    <source>
        <dbReference type="ARBA" id="ARBA00004123"/>
    </source>
</evidence>
<dbReference type="GO" id="GO:0007064">
    <property type="term" value="P:mitotic sister chromatid cohesion"/>
    <property type="evidence" value="ECO:0007669"/>
    <property type="project" value="TreeGrafter"/>
</dbReference>
<accession>A0A8H4N295</accession>
<name>A0A8H4N295_9PEZI</name>
<dbReference type="PANTHER" id="PTHR12585:SF70">
    <property type="entry name" value="RAD21_REC8 N TERMINAL DOMAIN PROTEIN (AFU_ORTHOLOGUE AFUA_6G02900)"/>
    <property type="match status" value="1"/>
</dbReference>
<proteinExistence type="predicted"/>
<reference evidence="6" key="1">
    <citation type="submission" date="2020-04" db="EMBL/GenBank/DDBJ databases">
        <title>Genome Assembly and Annotation of Botryosphaeria dothidea sdau 11-99, a Latent Pathogen of Apple Fruit Ring Rot in China.</title>
        <authorList>
            <person name="Yu C."/>
            <person name="Diao Y."/>
            <person name="Lu Q."/>
            <person name="Zhao J."/>
            <person name="Cui S."/>
            <person name="Peng C."/>
            <person name="He B."/>
            <person name="Liu H."/>
        </authorList>
    </citation>
    <scope>NUCLEOTIDE SEQUENCE [LARGE SCALE GENOMIC DNA]</scope>
    <source>
        <strain evidence="6">Sdau11-99</strain>
    </source>
</reference>
<feature type="compositionally biased region" description="Basic and acidic residues" evidence="3">
    <location>
        <begin position="448"/>
        <end position="467"/>
    </location>
</feature>
<dbReference type="PANTHER" id="PTHR12585">
    <property type="entry name" value="SCC1 / RAD21 FAMILY MEMBER"/>
    <property type="match status" value="1"/>
</dbReference>
<dbReference type="OrthoDB" id="5427633at2759"/>
<feature type="compositionally biased region" description="Low complexity" evidence="3">
    <location>
        <begin position="249"/>
        <end position="262"/>
    </location>
</feature>
<feature type="region of interest" description="Disordered" evidence="3">
    <location>
        <begin position="147"/>
        <end position="204"/>
    </location>
</feature>
<dbReference type="CDD" id="cd21789">
    <property type="entry name" value="Rad21_Rec8_M_SpRec8p-like"/>
    <property type="match status" value="1"/>
</dbReference>